<dbReference type="PANTHER" id="PTHR31206">
    <property type="entry name" value="LP10445P"/>
    <property type="match status" value="1"/>
</dbReference>
<dbReference type="Proteomes" id="UP000694867">
    <property type="component" value="Unplaced"/>
</dbReference>
<reference evidence="3" key="1">
    <citation type="submission" date="2025-08" db="UniProtKB">
        <authorList>
            <consortium name="RefSeq"/>
        </authorList>
    </citation>
    <scope>IDENTIFICATION</scope>
</reference>
<evidence type="ECO:0000256" key="1">
    <source>
        <dbReference type="SAM" id="MobiDB-lite"/>
    </source>
</evidence>
<organism evidence="2 3">
    <name type="scientific">Galendromus occidentalis</name>
    <name type="common">western predatory mite</name>
    <dbReference type="NCBI Taxonomy" id="34638"/>
    <lineage>
        <taxon>Eukaryota</taxon>
        <taxon>Metazoa</taxon>
        <taxon>Ecdysozoa</taxon>
        <taxon>Arthropoda</taxon>
        <taxon>Chelicerata</taxon>
        <taxon>Arachnida</taxon>
        <taxon>Acari</taxon>
        <taxon>Parasitiformes</taxon>
        <taxon>Mesostigmata</taxon>
        <taxon>Gamasina</taxon>
        <taxon>Phytoseioidea</taxon>
        <taxon>Phytoseiidae</taxon>
        <taxon>Typhlodrominae</taxon>
        <taxon>Galendromus</taxon>
    </lineage>
</organism>
<dbReference type="InterPro" id="IPR028260">
    <property type="entry name" value="FAM177"/>
</dbReference>
<name>A0AAJ7SFN3_9ACAR</name>
<feature type="compositionally biased region" description="Basic and acidic residues" evidence="1">
    <location>
        <begin position="121"/>
        <end position="137"/>
    </location>
</feature>
<evidence type="ECO:0000313" key="2">
    <source>
        <dbReference type="Proteomes" id="UP000694867"/>
    </source>
</evidence>
<evidence type="ECO:0000313" key="3">
    <source>
        <dbReference type="RefSeq" id="XP_028967745.1"/>
    </source>
</evidence>
<dbReference type="PANTHER" id="PTHR31206:SF1">
    <property type="entry name" value="LP10445P"/>
    <property type="match status" value="1"/>
</dbReference>
<dbReference type="Pfam" id="PF14774">
    <property type="entry name" value="FAM177"/>
    <property type="match status" value="1"/>
</dbReference>
<feature type="region of interest" description="Disordered" evidence="1">
    <location>
        <begin position="1"/>
        <end position="20"/>
    </location>
</feature>
<dbReference type="GeneID" id="100901311"/>
<feature type="compositionally biased region" description="Polar residues" evidence="1">
    <location>
        <begin position="138"/>
        <end position="157"/>
    </location>
</feature>
<keyword evidence="2" id="KW-1185">Reference proteome</keyword>
<dbReference type="KEGG" id="goe:100901311"/>
<protein>
    <submittedName>
        <fullName evidence="3">Protein FAM177A1</fullName>
    </submittedName>
</protein>
<feature type="region of interest" description="Disordered" evidence="1">
    <location>
        <begin position="119"/>
        <end position="163"/>
    </location>
</feature>
<gene>
    <name evidence="3" type="primary">LOC100901311</name>
</gene>
<sequence length="178" mass="20142">MTEDAPTDTPQVHLGFQSKDLADAEKGKAKRVPRRIVYFQNGDELEEYSTEEEEDEPDKIDSVVAEYNKMDWKTMGWGSYIANISLFGLLKTIKKFEYAGEVISDLFGITSPKYQSEIEEAERMEAEEAEEKKRSQENDASWTNGLSSDPQLRTPQKSFKPPEAKALFDGEKVSISAS</sequence>
<accession>A0AAJ7SFN3</accession>
<proteinExistence type="predicted"/>
<dbReference type="AlphaFoldDB" id="A0AAJ7SFN3"/>
<dbReference type="RefSeq" id="XP_028967745.1">
    <property type="nucleotide sequence ID" value="XM_029111912.1"/>
</dbReference>